<protein>
    <submittedName>
        <fullName evidence="10">Uncharacterized protein</fullName>
    </submittedName>
</protein>
<dbReference type="InterPro" id="IPR006806">
    <property type="entry name" value="NDUFA5"/>
</dbReference>
<evidence type="ECO:0000313" key="10">
    <source>
        <dbReference type="EMBL" id="GAX27295.1"/>
    </source>
</evidence>
<dbReference type="GO" id="GO:0022904">
    <property type="term" value="P:respiratory electron transport chain"/>
    <property type="evidence" value="ECO:0007669"/>
    <property type="project" value="InterPro"/>
</dbReference>
<comment type="caution">
    <text evidence="10">The sequence shown here is derived from an EMBL/GenBank/DDBJ whole genome shotgun (WGS) entry which is preliminary data.</text>
</comment>
<dbReference type="AlphaFoldDB" id="A0A1Z5KME6"/>
<keyword evidence="3" id="KW-0813">Transport</keyword>
<dbReference type="Proteomes" id="UP000198406">
    <property type="component" value="Unassembled WGS sequence"/>
</dbReference>
<evidence type="ECO:0000313" key="11">
    <source>
        <dbReference type="Proteomes" id="UP000198406"/>
    </source>
</evidence>
<dbReference type="EMBL" id="BDSP01000255">
    <property type="protein sequence ID" value="GAX27295.1"/>
    <property type="molecule type" value="Genomic_DNA"/>
</dbReference>
<organism evidence="10 11">
    <name type="scientific">Fistulifera solaris</name>
    <name type="common">Oleaginous diatom</name>
    <dbReference type="NCBI Taxonomy" id="1519565"/>
    <lineage>
        <taxon>Eukaryota</taxon>
        <taxon>Sar</taxon>
        <taxon>Stramenopiles</taxon>
        <taxon>Ochrophyta</taxon>
        <taxon>Bacillariophyta</taxon>
        <taxon>Bacillariophyceae</taxon>
        <taxon>Bacillariophycidae</taxon>
        <taxon>Naviculales</taxon>
        <taxon>Naviculaceae</taxon>
        <taxon>Fistulifera</taxon>
    </lineage>
</organism>
<evidence type="ECO:0000256" key="3">
    <source>
        <dbReference type="ARBA" id="ARBA00022448"/>
    </source>
</evidence>
<proteinExistence type="inferred from homology"/>
<evidence type="ECO:0000256" key="2">
    <source>
        <dbReference type="ARBA" id="ARBA00010261"/>
    </source>
</evidence>
<accession>A0A1Z5KME6</accession>
<evidence type="ECO:0000256" key="8">
    <source>
        <dbReference type="ARBA" id="ARBA00023136"/>
    </source>
</evidence>
<keyword evidence="7" id="KW-0496">Mitochondrion</keyword>
<keyword evidence="5" id="KW-0999">Mitochondrion inner membrane</keyword>
<comment type="subcellular location">
    <subcellularLocation>
        <location evidence="1">Mitochondrion inner membrane</location>
        <topology evidence="1">Peripheral membrane protein</topology>
        <orientation evidence="1">Matrix side</orientation>
    </subcellularLocation>
</comment>
<dbReference type="GO" id="GO:0005743">
    <property type="term" value="C:mitochondrial inner membrane"/>
    <property type="evidence" value="ECO:0007669"/>
    <property type="project" value="UniProtKB-SubCell"/>
</dbReference>
<dbReference type="OrthoDB" id="286811at2759"/>
<gene>
    <name evidence="10" type="ORF">FisN_23Lh135</name>
</gene>
<keyword evidence="6" id="KW-0249">Electron transport</keyword>
<keyword evidence="4" id="KW-0679">Respiratory chain</keyword>
<keyword evidence="8" id="KW-0472">Membrane</keyword>
<dbReference type="PANTHER" id="PTHR12653:SF0">
    <property type="entry name" value="NADH DEHYDROGENASE [UBIQUINONE] 1 ALPHA SUBCOMPLEX SUBUNIT 5"/>
    <property type="match status" value="1"/>
</dbReference>
<evidence type="ECO:0000256" key="6">
    <source>
        <dbReference type="ARBA" id="ARBA00022982"/>
    </source>
</evidence>
<dbReference type="InParanoid" id="A0A1Z5KME6"/>
<reference evidence="10 11" key="1">
    <citation type="journal article" date="2015" name="Plant Cell">
        <title>Oil accumulation by the oleaginous diatom Fistulifera solaris as revealed by the genome and transcriptome.</title>
        <authorList>
            <person name="Tanaka T."/>
            <person name="Maeda Y."/>
            <person name="Veluchamy A."/>
            <person name="Tanaka M."/>
            <person name="Abida H."/>
            <person name="Marechal E."/>
            <person name="Bowler C."/>
            <person name="Muto M."/>
            <person name="Sunaga Y."/>
            <person name="Tanaka M."/>
            <person name="Yoshino T."/>
            <person name="Taniguchi T."/>
            <person name="Fukuda Y."/>
            <person name="Nemoto M."/>
            <person name="Matsumoto M."/>
            <person name="Wong P.S."/>
            <person name="Aburatani S."/>
            <person name="Fujibuchi W."/>
        </authorList>
    </citation>
    <scope>NUCLEOTIDE SEQUENCE [LARGE SCALE GENOMIC DNA]</scope>
    <source>
        <strain evidence="10 11">JPCC DA0580</strain>
    </source>
</reference>
<evidence type="ECO:0000256" key="4">
    <source>
        <dbReference type="ARBA" id="ARBA00022660"/>
    </source>
</evidence>
<evidence type="ECO:0000256" key="5">
    <source>
        <dbReference type="ARBA" id="ARBA00022792"/>
    </source>
</evidence>
<comment type="similarity">
    <text evidence="2">Belongs to the complex I NDUFA5 subunit family.</text>
</comment>
<feature type="compositionally biased region" description="Basic and acidic residues" evidence="9">
    <location>
        <begin position="173"/>
        <end position="184"/>
    </location>
</feature>
<evidence type="ECO:0000256" key="9">
    <source>
        <dbReference type="SAM" id="MobiDB-lite"/>
    </source>
</evidence>
<evidence type="ECO:0000256" key="7">
    <source>
        <dbReference type="ARBA" id="ARBA00023128"/>
    </source>
</evidence>
<name>A0A1Z5KME6_FISSO</name>
<keyword evidence="11" id="KW-1185">Reference proteome</keyword>
<evidence type="ECO:0000256" key="1">
    <source>
        <dbReference type="ARBA" id="ARBA00004443"/>
    </source>
</evidence>
<dbReference type="PANTHER" id="PTHR12653">
    <property type="entry name" value="NADH-UBIQUINONE OXIDOREDUCTASE 13 KD-B SUBUNIT"/>
    <property type="match status" value="1"/>
</dbReference>
<feature type="region of interest" description="Disordered" evidence="9">
    <location>
        <begin position="156"/>
        <end position="184"/>
    </location>
</feature>
<sequence length="184" mass="20610">MMSRRVFPALMRATICRRLPCNPPVITVQRFSDVAASRESIVPGINKGKTSTGYVGLAVQPDWYNVMLEKFQALLDKMEASDMPSTAQYRIDVTKWCNYVIAQAKANPDDPEAVEDACRMGQVEELIEMAEDEMVALDAYLEVRMWEMVGTPEVIFEPDPSKDPMGPDGNADTAEKIRRGMEAK</sequence>